<dbReference type="RefSeq" id="WP_119112876.1">
    <property type="nucleotide sequence ID" value="NZ_CBCSEO010000033.1"/>
</dbReference>
<evidence type="ECO:0000256" key="1">
    <source>
        <dbReference type="SAM" id="Phobius"/>
    </source>
</evidence>
<dbReference type="EMBL" id="QWVT01000017">
    <property type="protein sequence ID" value="RID85041.1"/>
    <property type="molecule type" value="Genomic_DNA"/>
</dbReference>
<evidence type="ECO:0000313" key="2">
    <source>
        <dbReference type="EMBL" id="RID85041.1"/>
    </source>
</evidence>
<comment type="caution">
    <text evidence="2">The sequence shown here is derived from an EMBL/GenBank/DDBJ whole genome shotgun (WGS) entry which is preliminary data.</text>
</comment>
<dbReference type="AlphaFoldDB" id="A0A398B664"/>
<keyword evidence="1" id="KW-0472">Membrane</keyword>
<sequence>MNLINLSILGFLAANFLTLLLVFYSVHRNWSKLVDQSDHLINLDRQVWNSKEALYDIKRILKKE</sequence>
<protein>
    <submittedName>
        <fullName evidence="2">Uncharacterized protein</fullName>
    </submittedName>
</protein>
<keyword evidence="1" id="KW-1133">Transmembrane helix</keyword>
<gene>
    <name evidence="2" type="ORF">D1970_10775</name>
</gene>
<evidence type="ECO:0000313" key="3">
    <source>
        <dbReference type="Proteomes" id="UP000265816"/>
    </source>
</evidence>
<organism evidence="2 3">
    <name type="scientific">Mesobacillus zeae</name>
    <dbReference type="NCBI Taxonomy" id="1917180"/>
    <lineage>
        <taxon>Bacteria</taxon>
        <taxon>Bacillati</taxon>
        <taxon>Bacillota</taxon>
        <taxon>Bacilli</taxon>
        <taxon>Bacillales</taxon>
        <taxon>Bacillaceae</taxon>
        <taxon>Mesobacillus</taxon>
    </lineage>
</organism>
<keyword evidence="1" id="KW-0812">Transmembrane</keyword>
<name>A0A398B664_9BACI</name>
<reference evidence="2 3" key="1">
    <citation type="submission" date="2018-08" db="EMBL/GenBank/DDBJ databases">
        <title>Bacillus jemisoniae sp. nov., Bacillus chryseoplanitiae sp. nov., Bacillus resnikiae sp. nov., and Bacillus frankliniae sp. nov., isolated from Viking spacecraft and associated surfaces.</title>
        <authorList>
            <person name="Seuylemezian A."/>
            <person name="Vaishampayan P."/>
        </authorList>
    </citation>
    <scope>NUCLEOTIDE SEQUENCE [LARGE SCALE GENOMIC DNA]</scope>
    <source>
        <strain evidence="2 3">JJ-247</strain>
    </source>
</reference>
<dbReference type="Proteomes" id="UP000265816">
    <property type="component" value="Unassembled WGS sequence"/>
</dbReference>
<accession>A0A398B664</accession>
<feature type="transmembrane region" description="Helical" evidence="1">
    <location>
        <begin position="6"/>
        <end position="26"/>
    </location>
</feature>
<proteinExistence type="predicted"/>
<keyword evidence="3" id="KW-1185">Reference proteome</keyword>